<dbReference type="STRING" id="743788.S8DT37"/>
<keyword evidence="2 5" id="KW-0812">Transmembrane</keyword>
<feature type="transmembrane region" description="Helical" evidence="5">
    <location>
        <begin position="277"/>
        <end position="298"/>
    </location>
</feature>
<dbReference type="eggNOG" id="KOG2641">
    <property type="taxonomic scope" value="Eukaryota"/>
</dbReference>
<dbReference type="HOGENOM" id="CLU_012923_7_0_1"/>
<evidence type="ECO:0000256" key="3">
    <source>
        <dbReference type="ARBA" id="ARBA00022989"/>
    </source>
</evidence>
<evidence type="ECO:0000256" key="5">
    <source>
        <dbReference type="SAM" id="Phobius"/>
    </source>
</evidence>
<gene>
    <name evidence="6" type="ORF">FOMPIDRAFT_1025649</name>
</gene>
<keyword evidence="3 5" id="KW-1133">Transmembrane helix</keyword>
<feature type="transmembrane region" description="Helical" evidence="5">
    <location>
        <begin position="207"/>
        <end position="223"/>
    </location>
</feature>
<dbReference type="Proteomes" id="UP000015241">
    <property type="component" value="Unassembled WGS sequence"/>
</dbReference>
<feature type="transmembrane region" description="Helical" evidence="5">
    <location>
        <begin position="168"/>
        <end position="187"/>
    </location>
</feature>
<keyword evidence="7" id="KW-1185">Reference proteome</keyword>
<dbReference type="EMBL" id="KE504201">
    <property type="protein sequence ID" value="EPS95737.1"/>
    <property type="molecule type" value="Genomic_DNA"/>
</dbReference>
<feature type="transmembrane region" description="Helical" evidence="5">
    <location>
        <begin position="33"/>
        <end position="57"/>
    </location>
</feature>
<feature type="transmembrane region" description="Helical" evidence="5">
    <location>
        <begin position="235"/>
        <end position="257"/>
    </location>
</feature>
<dbReference type="PANTHER" id="PTHR23423">
    <property type="entry name" value="ORGANIC SOLUTE TRANSPORTER-RELATED"/>
    <property type="match status" value="1"/>
</dbReference>
<dbReference type="AlphaFoldDB" id="S8DT37"/>
<protein>
    <recommendedName>
        <fullName evidence="8">DUF300-domain-containing protein</fullName>
    </recommendedName>
</protein>
<name>S8DT37_FOMSC</name>
<evidence type="ECO:0000256" key="1">
    <source>
        <dbReference type="ARBA" id="ARBA00004141"/>
    </source>
</evidence>
<evidence type="ECO:0000313" key="6">
    <source>
        <dbReference type="EMBL" id="EPS95737.1"/>
    </source>
</evidence>
<dbReference type="InParanoid" id="S8DT37"/>
<reference evidence="6 7" key="1">
    <citation type="journal article" date="2012" name="Science">
        <title>The Paleozoic origin of enzymatic lignin decomposition reconstructed from 31 fungal genomes.</title>
        <authorList>
            <person name="Floudas D."/>
            <person name="Binder M."/>
            <person name="Riley R."/>
            <person name="Barry K."/>
            <person name="Blanchette R.A."/>
            <person name="Henrissat B."/>
            <person name="Martinez A.T."/>
            <person name="Otillar R."/>
            <person name="Spatafora J.W."/>
            <person name="Yadav J.S."/>
            <person name="Aerts A."/>
            <person name="Benoit I."/>
            <person name="Boyd A."/>
            <person name="Carlson A."/>
            <person name="Copeland A."/>
            <person name="Coutinho P.M."/>
            <person name="de Vries R.P."/>
            <person name="Ferreira P."/>
            <person name="Findley K."/>
            <person name="Foster B."/>
            <person name="Gaskell J."/>
            <person name="Glotzer D."/>
            <person name="Gorecki P."/>
            <person name="Heitman J."/>
            <person name="Hesse C."/>
            <person name="Hori C."/>
            <person name="Igarashi K."/>
            <person name="Jurgens J.A."/>
            <person name="Kallen N."/>
            <person name="Kersten P."/>
            <person name="Kohler A."/>
            <person name="Kuees U."/>
            <person name="Kumar T.K.A."/>
            <person name="Kuo A."/>
            <person name="LaButti K."/>
            <person name="Larrondo L.F."/>
            <person name="Lindquist E."/>
            <person name="Ling A."/>
            <person name="Lombard V."/>
            <person name="Lucas S."/>
            <person name="Lundell T."/>
            <person name="Martin R."/>
            <person name="McLaughlin D.J."/>
            <person name="Morgenstern I."/>
            <person name="Morin E."/>
            <person name="Murat C."/>
            <person name="Nagy L.G."/>
            <person name="Nolan M."/>
            <person name="Ohm R.A."/>
            <person name="Patyshakuliyeva A."/>
            <person name="Rokas A."/>
            <person name="Ruiz-Duenas F.J."/>
            <person name="Sabat G."/>
            <person name="Salamov A."/>
            <person name="Samejima M."/>
            <person name="Schmutz J."/>
            <person name="Slot J.C."/>
            <person name="St John F."/>
            <person name="Stenlid J."/>
            <person name="Sun H."/>
            <person name="Sun S."/>
            <person name="Syed K."/>
            <person name="Tsang A."/>
            <person name="Wiebenga A."/>
            <person name="Young D."/>
            <person name="Pisabarro A."/>
            <person name="Eastwood D.C."/>
            <person name="Martin F."/>
            <person name="Cullen D."/>
            <person name="Grigoriev I.V."/>
            <person name="Hibbett D.S."/>
        </authorList>
    </citation>
    <scope>NUCLEOTIDE SEQUENCE</scope>
    <source>
        <strain evidence="7">FP-58527</strain>
    </source>
</reference>
<organism evidence="6 7">
    <name type="scientific">Fomitopsis schrenkii</name>
    <name type="common">Brown rot fungus</name>
    <dbReference type="NCBI Taxonomy" id="2126942"/>
    <lineage>
        <taxon>Eukaryota</taxon>
        <taxon>Fungi</taxon>
        <taxon>Dikarya</taxon>
        <taxon>Basidiomycota</taxon>
        <taxon>Agaricomycotina</taxon>
        <taxon>Agaricomycetes</taxon>
        <taxon>Polyporales</taxon>
        <taxon>Fomitopsis</taxon>
    </lineage>
</organism>
<evidence type="ECO:0000313" key="7">
    <source>
        <dbReference type="Proteomes" id="UP000015241"/>
    </source>
</evidence>
<proteinExistence type="predicted"/>
<evidence type="ECO:0008006" key="8">
    <source>
        <dbReference type="Google" id="ProtNLM"/>
    </source>
</evidence>
<evidence type="ECO:0000256" key="4">
    <source>
        <dbReference type="ARBA" id="ARBA00023136"/>
    </source>
</evidence>
<feature type="transmembrane region" description="Helical" evidence="5">
    <location>
        <begin position="69"/>
        <end position="90"/>
    </location>
</feature>
<dbReference type="SMART" id="SM01417">
    <property type="entry name" value="Solute_trans_a"/>
    <property type="match status" value="1"/>
</dbReference>
<dbReference type="OrthoDB" id="5348404at2759"/>
<dbReference type="InterPro" id="IPR005178">
    <property type="entry name" value="Ostalpha/TMEM184C"/>
</dbReference>
<feature type="transmembrane region" description="Helical" evidence="5">
    <location>
        <begin position="102"/>
        <end position="125"/>
    </location>
</feature>
<dbReference type="Pfam" id="PF03619">
    <property type="entry name" value="Solute_trans_a"/>
    <property type="match status" value="1"/>
</dbReference>
<accession>S8DT37</accession>
<comment type="subcellular location">
    <subcellularLocation>
        <location evidence="1">Membrane</location>
        <topology evidence="1">Multi-pass membrane protein</topology>
    </subcellularLocation>
</comment>
<evidence type="ECO:0000256" key="2">
    <source>
        <dbReference type="ARBA" id="ARBA00022692"/>
    </source>
</evidence>
<sequence>MTNSTLCPSDNFAVEDQESFWSSNGIDWDAHRIGWLVAGVCAAVSVVLTLFNVLQHARHYTNPAEQRQIICVLYMPAVYAVISFFSYRFFHSYTYYSLIESVYESITLSAFLLLLIEFVAATAAGHNVDNAIMRKDKSKMPFPFCFLRFRPTKPYFIYTLKWSVLQYVIIRPAISITGIICQAYGVLCESGPWSFKTANSYLEVVDGVSITIALYGLIVFYALTKEELQGKRPLAKFLSIKLIVMFTFYQGLVFDALEGRVIHATQYWTETNIANGLNALATCIEMVFFSAFMIWSFGARDYKIDGVKTGIGRPLLDSINYADFLVEIVGSLKFFVDYVRRKPYTRGPRVTITEFDGKTRTRMNLDEAFGVSMPQYRTYAPSSRRTVT</sequence>
<keyword evidence="4 5" id="KW-0472">Membrane</keyword>
<dbReference type="GO" id="GO:0016020">
    <property type="term" value="C:membrane"/>
    <property type="evidence" value="ECO:0007669"/>
    <property type="project" value="UniProtKB-SubCell"/>
</dbReference>